<organism evidence="6 7">
    <name type="scientific">Biomphalaria glabrata</name>
    <name type="common">Bloodfluke planorb</name>
    <name type="synonym">Freshwater snail</name>
    <dbReference type="NCBI Taxonomy" id="6526"/>
    <lineage>
        <taxon>Eukaryota</taxon>
        <taxon>Metazoa</taxon>
        <taxon>Spiralia</taxon>
        <taxon>Lophotrochozoa</taxon>
        <taxon>Mollusca</taxon>
        <taxon>Gastropoda</taxon>
        <taxon>Heterobranchia</taxon>
        <taxon>Euthyneura</taxon>
        <taxon>Panpulmonata</taxon>
        <taxon>Hygrophila</taxon>
        <taxon>Lymnaeoidea</taxon>
        <taxon>Planorbidae</taxon>
        <taxon>Biomphalaria</taxon>
    </lineage>
</organism>
<dbReference type="PANTHER" id="PTHR13693:SF102">
    <property type="entry name" value="2-AMINO-3-KETOBUTYRATE COENZYME A LIGASE, MITOCHONDRIAL"/>
    <property type="match status" value="1"/>
</dbReference>
<dbReference type="STRING" id="6526.A0A2C9L023"/>
<evidence type="ECO:0000256" key="1">
    <source>
        <dbReference type="ARBA" id="ARBA00001933"/>
    </source>
</evidence>
<dbReference type="SUPFAM" id="SSF53383">
    <property type="entry name" value="PLP-dependent transferases"/>
    <property type="match status" value="1"/>
</dbReference>
<dbReference type="Proteomes" id="UP000076420">
    <property type="component" value="Unassembled WGS sequence"/>
</dbReference>
<comment type="similarity">
    <text evidence="2">Belongs to the class-II pyridoxal-phosphate-dependent aminotransferase family.</text>
</comment>
<dbReference type="VEuPathDB" id="VectorBase:BGLAX_038686"/>
<dbReference type="GO" id="GO:0030170">
    <property type="term" value="F:pyridoxal phosphate binding"/>
    <property type="evidence" value="ECO:0007669"/>
    <property type="project" value="InterPro"/>
</dbReference>
<dbReference type="Pfam" id="PF00155">
    <property type="entry name" value="Aminotran_1_2"/>
    <property type="match status" value="1"/>
</dbReference>
<dbReference type="EnsemblMetazoa" id="BGLB025533-RA">
    <property type="protein sequence ID" value="BGLB025533-PA"/>
    <property type="gene ID" value="BGLB025533"/>
</dbReference>
<sequence length="138" mass="15620">MAGCLTSLKILQSQEGRELREKLHKNVVYMKKELSLEKIPVIPGTSHVVPVIVGDAKASTRLSNDLIRRFGIYVQPINYPSVPKGTERLRVAPTPGHSTLMIDRFVESLSTLWKEYNLPLLDYPEESKHGDIQMLSHQ</sequence>
<dbReference type="Gene3D" id="3.90.1150.10">
    <property type="entry name" value="Aspartate Aminotransferase, domain 1"/>
    <property type="match status" value="1"/>
</dbReference>
<name>A0A2C9L023_BIOGL</name>
<dbReference type="KEGG" id="bgt:106055585"/>
<dbReference type="InterPro" id="IPR004839">
    <property type="entry name" value="Aminotransferase_I/II_large"/>
</dbReference>
<keyword evidence="3" id="KW-0808">Transferase</keyword>
<keyword evidence="4" id="KW-0012">Acyltransferase</keyword>
<accession>A0A2C9L023</accession>
<dbReference type="GO" id="GO:0006783">
    <property type="term" value="P:heme biosynthetic process"/>
    <property type="evidence" value="ECO:0007669"/>
    <property type="project" value="TreeGrafter"/>
</dbReference>
<dbReference type="InterPro" id="IPR050087">
    <property type="entry name" value="AON_synthase_class-II"/>
</dbReference>
<evidence type="ECO:0000256" key="4">
    <source>
        <dbReference type="ARBA" id="ARBA00023315"/>
    </source>
</evidence>
<dbReference type="GO" id="GO:0005739">
    <property type="term" value="C:mitochondrion"/>
    <property type="evidence" value="ECO:0007669"/>
    <property type="project" value="TreeGrafter"/>
</dbReference>
<evidence type="ECO:0000313" key="7">
    <source>
        <dbReference type="Proteomes" id="UP000076420"/>
    </source>
</evidence>
<evidence type="ECO:0000259" key="5">
    <source>
        <dbReference type="Pfam" id="PF00155"/>
    </source>
</evidence>
<comment type="cofactor">
    <cofactor evidence="1">
        <name>pyridoxal 5'-phosphate</name>
        <dbReference type="ChEBI" id="CHEBI:597326"/>
    </cofactor>
</comment>
<feature type="domain" description="Aminotransferase class I/classII large" evidence="5">
    <location>
        <begin position="12"/>
        <end position="109"/>
    </location>
</feature>
<dbReference type="GO" id="GO:0003870">
    <property type="term" value="F:5-aminolevulinate synthase activity"/>
    <property type="evidence" value="ECO:0007669"/>
    <property type="project" value="TreeGrafter"/>
</dbReference>
<dbReference type="AlphaFoldDB" id="A0A2C9L023"/>
<dbReference type="VEuPathDB" id="VectorBase:BGLB025533"/>
<protein>
    <recommendedName>
        <fullName evidence="5">Aminotransferase class I/classII large domain-containing protein</fullName>
    </recommendedName>
</protein>
<evidence type="ECO:0000256" key="3">
    <source>
        <dbReference type="ARBA" id="ARBA00022679"/>
    </source>
</evidence>
<dbReference type="InterPro" id="IPR015424">
    <property type="entry name" value="PyrdxlP-dep_Trfase"/>
</dbReference>
<gene>
    <name evidence="6" type="primary">106055585</name>
</gene>
<dbReference type="InterPro" id="IPR015422">
    <property type="entry name" value="PyrdxlP-dep_Trfase_small"/>
</dbReference>
<evidence type="ECO:0000256" key="2">
    <source>
        <dbReference type="ARBA" id="ARBA00008392"/>
    </source>
</evidence>
<dbReference type="PANTHER" id="PTHR13693">
    <property type="entry name" value="CLASS II AMINOTRANSFERASE/8-AMINO-7-OXONONANOATE SYNTHASE"/>
    <property type="match status" value="1"/>
</dbReference>
<evidence type="ECO:0000313" key="6">
    <source>
        <dbReference type="EnsemblMetazoa" id="BGLB025533-PA"/>
    </source>
</evidence>
<proteinExistence type="inferred from homology"/>
<reference evidence="6" key="1">
    <citation type="submission" date="2020-05" db="UniProtKB">
        <authorList>
            <consortium name="EnsemblMetazoa"/>
        </authorList>
    </citation>
    <scope>IDENTIFICATION</scope>
    <source>
        <strain evidence="6">BB02</strain>
    </source>
</reference>